<gene>
    <name evidence="2" type="ORF">AK812_SmicGene44748</name>
</gene>
<evidence type="ECO:0000256" key="1">
    <source>
        <dbReference type="SAM" id="MobiDB-lite"/>
    </source>
</evidence>
<keyword evidence="3" id="KW-1185">Reference proteome</keyword>
<organism evidence="2 3">
    <name type="scientific">Symbiodinium microadriaticum</name>
    <name type="common">Dinoflagellate</name>
    <name type="synonym">Zooxanthella microadriatica</name>
    <dbReference type="NCBI Taxonomy" id="2951"/>
    <lineage>
        <taxon>Eukaryota</taxon>
        <taxon>Sar</taxon>
        <taxon>Alveolata</taxon>
        <taxon>Dinophyceae</taxon>
        <taxon>Suessiales</taxon>
        <taxon>Symbiodiniaceae</taxon>
        <taxon>Symbiodinium</taxon>
    </lineage>
</organism>
<evidence type="ECO:0000313" key="3">
    <source>
        <dbReference type="Proteomes" id="UP000186817"/>
    </source>
</evidence>
<dbReference type="AlphaFoldDB" id="A0A1Q9BXL9"/>
<feature type="compositionally biased region" description="Polar residues" evidence="1">
    <location>
        <begin position="34"/>
        <end position="46"/>
    </location>
</feature>
<feature type="region of interest" description="Disordered" evidence="1">
    <location>
        <begin position="15"/>
        <end position="48"/>
    </location>
</feature>
<reference evidence="2 3" key="1">
    <citation type="submission" date="2016-02" db="EMBL/GenBank/DDBJ databases">
        <title>Genome analysis of coral dinoflagellate symbionts highlights evolutionary adaptations to a symbiotic lifestyle.</title>
        <authorList>
            <person name="Aranda M."/>
            <person name="Li Y."/>
            <person name="Liew Y.J."/>
            <person name="Baumgarten S."/>
            <person name="Simakov O."/>
            <person name="Wilson M."/>
            <person name="Piel J."/>
            <person name="Ashoor H."/>
            <person name="Bougouffa S."/>
            <person name="Bajic V.B."/>
            <person name="Ryu T."/>
            <person name="Ravasi T."/>
            <person name="Bayer T."/>
            <person name="Micklem G."/>
            <person name="Kim H."/>
            <person name="Bhak J."/>
            <person name="Lajeunesse T.C."/>
            <person name="Voolstra C.R."/>
        </authorList>
    </citation>
    <scope>NUCLEOTIDE SEQUENCE [LARGE SCALE GENOMIC DNA]</scope>
    <source>
        <strain evidence="2 3">CCMP2467</strain>
    </source>
</reference>
<comment type="caution">
    <text evidence="2">The sequence shown here is derived from an EMBL/GenBank/DDBJ whole genome shotgun (WGS) entry which is preliminary data.</text>
</comment>
<sequence length="133" mass="14631">MAAISMSSWPKLRTAQSEVSGTSISPRLPDRAEMQSTHRAGPTSGSDVRDLTRQLLHSGCPEQLQAAMSMLFIQIAVFSHEDDRPVRGDLSGFIRLRVAIHTKRAVMEIEGQSLGSPGKRYALYRSYQVATSV</sequence>
<accession>A0A1Q9BXL9</accession>
<feature type="compositionally biased region" description="Polar residues" evidence="1">
    <location>
        <begin position="15"/>
        <end position="25"/>
    </location>
</feature>
<evidence type="ECO:0000313" key="2">
    <source>
        <dbReference type="EMBL" id="OLP75447.1"/>
    </source>
</evidence>
<dbReference type="Proteomes" id="UP000186817">
    <property type="component" value="Unassembled WGS sequence"/>
</dbReference>
<name>A0A1Q9BXL9_SYMMI</name>
<dbReference type="EMBL" id="LSRX01002475">
    <property type="protein sequence ID" value="OLP75447.1"/>
    <property type="molecule type" value="Genomic_DNA"/>
</dbReference>
<proteinExistence type="predicted"/>
<protein>
    <submittedName>
        <fullName evidence="2">Uncharacterized protein</fullName>
    </submittedName>
</protein>